<dbReference type="RefSeq" id="WP_382369953.1">
    <property type="nucleotide sequence ID" value="NZ_JBHLWB010000003.1"/>
</dbReference>
<evidence type="ECO:0000256" key="4">
    <source>
        <dbReference type="ARBA" id="ARBA00022840"/>
    </source>
</evidence>
<keyword evidence="1" id="KW-0813">Transport</keyword>
<dbReference type="PANTHER" id="PTHR43790">
    <property type="entry name" value="CARBOHYDRATE TRANSPORT ATP-BINDING PROTEIN MG119-RELATED"/>
    <property type="match status" value="1"/>
</dbReference>
<feature type="domain" description="ABC transporter" evidence="5">
    <location>
        <begin position="1"/>
        <end position="240"/>
    </location>
</feature>
<dbReference type="PANTHER" id="PTHR43790:SF9">
    <property type="entry name" value="GALACTOFURANOSE TRANSPORTER ATP-BINDING PROTEIN YTFR"/>
    <property type="match status" value="1"/>
</dbReference>
<dbReference type="CDD" id="cd03216">
    <property type="entry name" value="ABC_Carb_Monos_I"/>
    <property type="match status" value="1"/>
</dbReference>
<gene>
    <name evidence="6" type="ORF">ACFFHK_04235</name>
</gene>
<evidence type="ECO:0000256" key="2">
    <source>
        <dbReference type="ARBA" id="ARBA00022737"/>
    </source>
</evidence>
<dbReference type="SUPFAM" id="SSF52540">
    <property type="entry name" value="P-loop containing nucleoside triphosphate hydrolases"/>
    <property type="match status" value="2"/>
</dbReference>
<keyword evidence="2" id="KW-0677">Repeat</keyword>
<protein>
    <submittedName>
        <fullName evidence="6">Sugar ABC transporter ATP-binding protein</fullName>
    </submittedName>
</protein>
<evidence type="ECO:0000313" key="7">
    <source>
        <dbReference type="Proteomes" id="UP001589767"/>
    </source>
</evidence>
<dbReference type="InterPro" id="IPR050107">
    <property type="entry name" value="ABC_carbohydrate_import_ATPase"/>
</dbReference>
<dbReference type="Proteomes" id="UP001589767">
    <property type="component" value="Unassembled WGS sequence"/>
</dbReference>
<dbReference type="Gene3D" id="3.40.50.300">
    <property type="entry name" value="P-loop containing nucleotide triphosphate hydrolases"/>
    <property type="match status" value="2"/>
</dbReference>
<dbReference type="InterPro" id="IPR003439">
    <property type="entry name" value="ABC_transporter-like_ATP-bd"/>
</dbReference>
<keyword evidence="3" id="KW-0547">Nucleotide-binding</keyword>
<name>A0ABV6GZX9_9PAST</name>
<dbReference type="SMART" id="SM00382">
    <property type="entry name" value="AAA"/>
    <property type="match status" value="2"/>
</dbReference>
<evidence type="ECO:0000259" key="5">
    <source>
        <dbReference type="PROSITE" id="PS50893"/>
    </source>
</evidence>
<comment type="caution">
    <text evidence="6">The sequence shown here is derived from an EMBL/GenBank/DDBJ whole genome shotgun (WGS) entry which is preliminary data.</text>
</comment>
<accession>A0ABV6GZX9</accession>
<reference evidence="6 7" key="1">
    <citation type="submission" date="2024-09" db="EMBL/GenBank/DDBJ databases">
        <authorList>
            <person name="Sun Q."/>
            <person name="Mori K."/>
        </authorList>
    </citation>
    <scope>NUCLEOTIDE SEQUENCE [LARGE SCALE GENOMIC DNA]</scope>
    <source>
        <strain evidence="6 7">CCM 7539</strain>
    </source>
</reference>
<sequence>MQHIVKRFGGNIAVNDVSLNIHAGEIVALLGENGAGKSTLIKILAGIYPYDSGEIFFENKAITSALSLKTTYEQPIAFIHQDLGLIEWMTVAENMAFVMGFPRYPHPKFGVVNWRKVRYQAQQALSSVGIDLDPDTRVFDLSRTEKALLAIARAIAVNAKILILDEPTASLPASDVKHLFTVLNHLRQQGVGMIYVTHRLDEVIEISDRIYVMRDGIPVAEGKTTDYDVKQLVEVIVGEETRELQRYPLPQHNDVVLNLNNVSVGDTGPVSFSLRKGEMIALAGLRGAGQEEIGRLLFGLRHLDQGEITLLGQRYSPLSPKDAIQQGISLVAGDRTNESLVMSMTTTENLFLNPIIKQGSAWHWYNKVAELKESWFKFQLFDIRPKNMFIEVSALSGGNQQKIVMARWLHLNTPVIILEDPTAGVDVGARAEIYDVLNKTLEQGISIIVISTDFEEIAHLCNRALVFNRGSVVGELLNDEITFANLLALSSASPTPVNPSNTNLSHSN</sequence>
<evidence type="ECO:0000256" key="1">
    <source>
        <dbReference type="ARBA" id="ARBA00022448"/>
    </source>
</evidence>
<keyword evidence="4 6" id="KW-0067">ATP-binding</keyword>
<dbReference type="InterPro" id="IPR027417">
    <property type="entry name" value="P-loop_NTPase"/>
</dbReference>
<evidence type="ECO:0000313" key="6">
    <source>
        <dbReference type="EMBL" id="MFC0308916.1"/>
    </source>
</evidence>
<keyword evidence="7" id="KW-1185">Reference proteome</keyword>
<organism evidence="6 7">
    <name type="scientific">Gallibacterium trehalosifermentans</name>
    <dbReference type="NCBI Taxonomy" id="516935"/>
    <lineage>
        <taxon>Bacteria</taxon>
        <taxon>Pseudomonadati</taxon>
        <taxon>Pseudomonadota</taxon>
        <taxon>Gammaproteobacteria</taxon>
        <taxon>Pasteurellales</taxon>
        <taxon>Pasteurellaceae</taxon>
        <taxon>Gallibacterium</taxon>
    </lineage>
</organism>
<dbReference type="InterPro" id="IPR003593">
    <property type="entry name" value="AAA+_ATPase"/>
</dbReference>
<feature type="domain" description="ABC transporter" evidence="5">
    <location>
        <begin position="250"/>
        <end position="494"/>
    </location>
</feature>
<dbReference type="InterPro" id="IPR017871">
    <property type="entry name" value="ABC_transporter-like_CS"/>
</dbReference>
<dbReference type="Pfam" id="PF00005">
    <property type="entry name" value="ABC_tran"/>
    <property type="match status" value="2"/>
</dbReference>
<dbReference type="EMBL" id="JBHLWB010000003">
    <property type="protein sequence ID" value="MFC0308916.1"/>
    <property type="molecule type" value="Genomic_DNA"/>
</dbReference>
<dbReference type="PROSITE" id="PS00211">
    <property type="entry name" value="ABC_TRANSPORTER_1"/>
    <property type="match status" value="1"/>
</dbReference>
<dbReference type="CDD" id="cd03215">
    <property type="entry name" value="ABC_Carb_Monos_II"/>
    <property type="match status" value="1"/>
</dbReference>
<dbReference type="GO" id="GO:0005524">
    <property type="term" value="F:ATP binding"/>
    <property type="evidence" value="ECO:0007669"/>
    <property type="project" value="UniProtKB-KW"/>
</dbReference>
<proteinExistence type="predicted"/>
<evidence type="ECO:0000256" key="3">
    <source>
        <dbReference type="ARBA" id="ARBA00022741"/>
    </source>
</evidence>
<dbReference type="PROSITE" id="PS50893">
    <property type="entry name" value="ABC_TRANSPORTER_2"/>
    <property type="match status" value="2"/>
</dbReference>